<reference evidence="1 2" key="1">
    <citation type="submission" date="2014-04" db="EMBL/GenBank/DDBJ databases">
        <authorList>
            <consortium name="DOE Joint Genome Institute"/>
            <person name="Kuo A."/>
            <person name="Ruytinx J."/>
            <person name="Rineau F."/>
            <person name="Colpaert J."/>
            <person name="Kohler A."/>
            <person name="Nagy L.G."/>
            <person name="Floudas D."/>
            <person name="Copeland A."/>
            <person name="Barry K.W."/>
            <person name="Cichocki N."/>
            <person name="Veneault-Fourrey C."/>
            <person name="LaButti K."/>
            <person name="Lindquist E.A."/>
            <person name="Lipzen A."/>
            <person name="Lundell T."/>
            <person name="Morin E."/>
            <person name="Murat C."/>
            <person name="Sun H."/>
            <person name="Tunlid A."/>
            <person name="Henrissat B."/>
            <person name="Grigoriev I.V."/>
            <person name="Hibbett D.S."/>
            <person name="Martin F."/>
            <person name="Nordberg H.P."/>
            <person name="Cantor M.N."/>
            <person name="Hua S.X."/>
        </authorList>
    </citation>
    <scope>NUCLEOTIDE SEQUENCE [LARGE SCALE GENOMIC DNA]</scope>
    <source>
        <strain evidence="1 2">UH-Slu-Lm8-n1</strain>
    </source>
</reference>
<keyword evidence="2" id="KW-1185">Reference proteome</keyword>
<evidence type="ECO:0000313" key="1">
    <source>
        <dbReference type="EMBL" id="KIK32516.1"/>
    </source>
</evidence>
<name>A0A0C9ZTB7_9AGAM</name>
<gene>
    <name evidence="1" type="ORF">CY34DRAFT_142902</name>
</gene>
<dbReference type="AlphaFoldDB" id="A0A0C9ZTB7"/>
<accession>A0A0C9ZTB7</accession>
<proteinExistence type="predicted"/>
<dbReference type="HOGENOM" id="CLU_2851214_0_0_1"/>
<protein>
    <submittedName>
        <fullName evidence="1">Uncharacterized protein</fullName>
    </submittedName>
</protein>
<evidence type="ECO:0000313" key="2">
    <source>
        <dbReference type="Proteomes" id="UP000054485"/>
    </source>
</evidence>
<organism evidence="1 2">
    <name type="scientific">Suillus luteus UH-Slu-Lm8-n1</name>
    <dbReference type="NCBI Taxonomy" id="930992"/>
    <lineage>
        <taxon>Eukaryota</taxon>
        <taxon>Fungi</taxon>
        <taxon>Dikarya</taxon>
        <taxon>Basidiomycota</taxon>
        <taxon>Agaricomycotina</taxon>
        <taxon>Agaricomycetes</taxon>
        <taxon>Agaricomycetidae</taxon>
        <taxon>Boletales</taxon>
        <taxon>Suillineae</taxon>
        <taxon>Suillaceae</taxon>
        <taxon>Suillus</taxon>
    </lineage>
</organism>
<dbReference type="EMBL" id="KN836210">
    <property type="protein sequence ID" value="KIK32516.1"/>
    <property type="molecule type" value="Genomic_DNA"/>
</dbReference>
<reference evidence="2" key="2">
    <citation type="submission" date="2015-01" db="EMBL/GenBank/DDBJ databases">
        <title>Evolutionary Origins and Diversification of the Mycorrhizal Mutualists.</title>
        <authorList>
            <consortium name="DOE Joint Genome Institute"/>
            <consortium name="Mycorrhizal Genomics Consortium"/>
            <person name="Kohler A."/>
            <person name="Kuo A."/>
            <person name="Nagy L.G."/>
            <person name="Floudas D."/>
            <person name="Copeland A."/>
            <person name="Barry K.W."/>
            <person name="Cichocki N."/>
            <person name="Veneault-Fourrey C."/>
            <person name="LaButti K."/>
            <person name="Lindquist E.A."/>
            <person name="Lipzen A."/>
            <person name="Lundell T."/>
            <person name="Morin E."/>
            <person name="Murat C."/>
            <person name="Riley R."/>
            <person name="Ohm R."/>
            <person name="Sun H."/>
            <person name="Tunlid A."/>
            <person name="Henrissat B."/>
            <person name="Grigoriev I.V."/>
            <person name="Hibbett D.S."/>
            <person name="Martin F."/>
        </authorList>
    </citation>
    <scope>NUCLEOTIDE SEQUENCE [LARGE SCALE GENOMIC DNA]</scope>
    <source>
        <strain evidence="2">UH-Slu-Lm8-n1</strain>
    </source>
</reference>
<dbReference type="Proteomes" id="UP000054485">
    <property type="component" value="Unassembled WGS sequence"/>
</dbReference>
<sequence length="65" mass="7130">MTRTTLLMTSSSSTVNHCAFPNPNEHVSLLAGQQVKARPCSQWSSLLWLRCPSISSPPSDRCLPC</sequence>
<dbReference type="InParanoid" id="A0A0C9ZTB7"/>